<comment type="similarity">
    <text evidence="1">Belongs to the UPF0065 (bug) family.</text>
</comment>
<organism evidence="2 3">
    <name type="scientific">Pigmentiphaga soli</name>
    <dbReference type="NCBI Taxonomy" id="1007095"/>
    <lineage>
        <taxon>Bacteria</taxon>
        <taxon>Pseudomonadati</taxon>
        <taxon>Pseudomonadota</taxon>
        <taxon>Betaproteobacteria</taxon>
        <taxon>Burkholderiales</taxon>
        <taxon>Alcaligenaceae</taxon>
        <taxon>Pigmentiphaga</taxon>
    </lineage>
</organism>
<sequence length="326" mass="34674">MTLNRRRFVSLALMPAALDALRPAGAMEKPYPNRPIQLVSPYTPGGGNDTLARLVADRLGKAVGQTVIVLNKPGANTMIGNDYVAKAEADGHTLVLDGNSLVINPSFYRHVPYDTIKDLEPVSFIGFSTVALACTRDLPVDTVQELIALAKSKPGFLNCGTSGHGGPGHFAGLQFGQMAGVDINFIPYKGTAPAMTDLIAGHVHLMFTPLSTVPHGKVKLLAVATKSRSLQFPDVPTVAEAGVSGYEAFLWFGLITTGGTPRPILDRISDEMGKILRQDDTVKALAAMDILIGGPEYATPEKFAAFVRADLEKSARIARAAGVRPE</sequence>
<dbReference type="Pfam" id="PF03401">
    <property type="entry name" value="TctC"/>
    <property type="match status" value="1"/>
</dbReference>
<evidence type="ECO:0000256" key="1">
    <source>
        <dbReference type="ARBA" id="ARBA00006987"/>
    </source>
</evidence>
<dbReference type="PIRSF" id="PIRSF017082">
    <property type="entry name" value="YflP"/>
    <property type="match status" value="1"/>
</dbReference>
<comment type="caution">
    <text evidence="2">The sequence shown here is derived from an EMBL/GenBank/DDBJ whole genome shotgun (WGS) entry which is preliminary data.</text>
</comment>
<proteinExistence type="inferred from homology"/>
<dbReference type="InterPro" id="IPR042100">
    <property type="entry name" value="Bug_dom1"/>
</dbReference>
<evidence type="ECO:0000313" key="3">
    <source>
        <dbReference type="Proteomes" id="UP001501671"/>
    </source>
</evidence>
<dbReference type="PANTHER" id="PTHR42928">
    <property type="entry name" value="TRICARBOXYLATE-BINDING PROTEIN"/>
    <property type="match status" value="1"/>
</dbReference>
<dbReference type="Proteomes" id="UP001501671">
    <property type="component" value="Unassembled WGS sequence"/>
</dbReference>
<dbReference type="EMBL" id="BAABFO010000014">
    <property type="protein sequence ID" value="GAA4335726.1"/>
    <property type="molecule type" value="Genomic_DNA"/>
</dbReference>
<reference evidence="3" key="1">
    <citation type="journal article" date="2019" name="Int. J. Syst. Evol. Microbiol.">
        <title>The Global Catalogue of Microorganisms (GCM) 10K type strain sequencing project: providing services to taxonomists for standard genome sequencing and annotation.</title>
        <authorList>
            <consortium name="The Broad Institute Genomics Platform"/>
            <consortium name="The Broad Institute Genome Sequencing Center for Infectious Disease"/>
            <person name="Wu L."/>
            <person name="Ma J."/>
        </authorList>
    </citation>
    <scope>NUCLEOTIDE SEQUENCE [LARGE SCALE GENOMIC DNA]</scope>
    <source>
        <strain evidence="3">JCM 17666</strain>
    </source>
</reference>
<dbReference type="Gene3D" id="3.40.190.10">
    <property type="entry name" value="Periplasmic binding protein-like II"/>
    <property type="match status" value="1"/>
</dbReference>
<dbReference type="Gene3D" id="3.40.190.150">
    <property type="entry name" value="Bordetella uptake gene, domain 1"/>
    <property type="match status" value="1"/>
</dbReference>
<name>A0ABP8H843_9BURK</name>
<dbReference type="CDD" id="cd13578">
    <property type="entry name" value="PBP2_Bug27"/>
    <property type="match status" value="1"/>
</dbReference>
<dbReference type="PANTHER" id="PTHR42928:SF5">
    <property type="entry name" value="BLR1237 PROTEIN"/>
    <property type="match status" value="1"/>
</dbReference>
<gene>
    <name evidence="2" type="ORF">GCM10023144_29340</name>
</gene>
<accession>A0ABP8H843</accession>
<dbReference type="InterPro" id="IPR005064">
    <property type="entry name" value="BUG"/>
</dbReference>
<dbReference type="RefSeq" id="WP_345250606.1">
    <property type="nucleotide sequence ID" value="NZ_BAABFO010000014.1"/>
</dbReference>
<keyword evidence="3" id="KW-1185">Reference proteome</keyword>
<protein>
    <submittedName>
        <fullName evidence="2">Tripartite tricarboxylate transporter substrate binding protein</fullName>
    </submittedName>
</protein>
<evidence type="ECO:0000313" key="2">
    <source>
        <dbReference type="EMBL" id="GAA4335726.1"/>
    </source>
</evidence>